<keyword evidence="6" id="KW-0418">Kinase</keyword>
<dbReference type="InterPro" id="IPR036097">
    <property type="entry name" value="HisK_dim/P_sf"/>
</dbReference>
<sequence length="851" mass="93746">MQLFATFSPDATLSSFGALHVWDVPLRCASVWALGVALLGVDRKWPVWSIAVLCGFACAVAATNLAVALSFDTTSIYRLLFALMIGPLTLGIWLASGRTPLVMGLATLCATVASGPVTVAAVKSIEQRLLPFPDFVMIVPPGNAVALVLMTIGLLMLASRRAIDYQENRGRRLGAGRAVPLLLAVPCFVGLLDLIIFMLEPARWILIVTMVTQTAVLGILMLWIFRLLADERSTARAFARVADLTPIALVDGDGRIVHWSRGCEMLYGWSAKEALGKVKSALLQSQGIDDQERMHSSDSAIENELIEQHRDGAKLHILERRLVTEDHTEQQVTVLSMTDISQRVATEVALRDSDARLTLAAEAHAIAIFEWTAKHDRLRWINDTETQLGVPAGTMTEYASWRALCFPADLEELDKRIEATIWAKAERFSFFYRLSLPSGEVRAVEGSARCFYDENGRLERTIGVNIDVTARVDREAQLAAREAQLRSILDTVPSAMIVIDEHGVILTFSKAAEQLFGYSAAVAVGKNVSVLIADIHLGSYQDGLARFLESGERRMIGAQRMMTAVHADGHQIPVEVRVGEARYSDTRVFTAFVQDISDRLKNEERLDNLRSELTHVGRLNAMGELAAGLAHEINQPLSAIANYMATAEMMLDDDQLKRSRLRAQLGAARQQSLRAGQIIRRMRDFASKRETDSRVELVHSVIEEATTLVLTGYDRLGIDIEYDLSDSALYMLGDRIQVQQVLVNLLRNSMDAVAGVPREHRVITIGSRSLDNEMLELSVSDSGPGIAQEVLNEIYMPFKTTKGESGMGIGLSICRRIVEAHGGTLSAENKPEGGARFRFTLPRVEKEEVSA</sequence>
<keyword evidence="5" id="KW-0547">Nucleotide-binding</keyword>
<dbReference type="PROSITE" id="PS50113">
    <property type="entry name" value="PAC"/>
    <property type="match status" value="1"/>
</dbReference>
<dbReference type="Pfam" id="PF00989">
    <property type="entry name" value="PAS"/>
    <property type="match status" value="1"/>
</dbReference>
<feature type="domain" description="Histidine kinase" evidence="10">
    <location>
        <begin position="628"/>
        <end position="845"/>
    </location>
</feature>
<dbReference type="InterPro" id="IPR000700">
    <property type="entry name" value="PAS-assoc_C"/>
</dbReference>
<dbReference type="SUPFAM" id="SSF47384">
    <property type="entry name" value="Homodimeric domain of signal transducing histidine kinase"/>
    <property type="match status" value="1"/>
</dbReference>
<organism evidence="13 14">
    <name type="scientific">Stakelama flava</name>
    <dbReference type="NCBI Taxonomy" id="2860338"/>
    <lineage>
        <taxon>Bacteria</taxon>
        <taxon>Pseudomonadati</taxon>
        <taxon>Pseudomonadota</taxon>
        <taxon>Alphaproteobacteria</taxon>
        <taxon>Sphingomonadales</taxon>
        <taxon>Sphingomonadaceae</taxon>
        <taxon>Stakelama</taxon>
    </lineage>
</organism>
<dbReference type="InterPro" id="IPR013655">
    <property type="entry name" value="PAS_fold_3"/>
</dbReference>
<evidence type="ECO:0000256" key="9">
    <source>
        <dbReference type="SAM" id="Phobius"/>
    </source>
</evidence>
<keyword evidence="14" id="KW-1185">Reference proteome</keyword>
<dbReference type="InterPro" id="IPR003594">
    <property type="entry name" value="HATPase_dom"/>
</dbReference>
<dbReference type="SUPFAM" id="SSF55874">
    <property type="entry name" value="ATPase domain of HSP90 chaperone/DNA topoisomerase II/histidine kinase"/>
    <property type="match status" value="1"/>
</dbReference>
<dbReference type="Gene3D" id="6.10.250.2580">
    <property type="match status" value="1"/>
</dbReference>
<dbReference type="PROSITE" id="PS50112">
    <property type="entry name" value="PAS"/>
    <property type="match status" value="2"/>
</dbReference>
<evidence type="ECO:0000256" key="8">
    <source>
        <dbReference type="ARBA" id="ARBA00023012"/>
    </source>
</evidence>
<dbReference type="InterPro" id="IPR036890">
    <property type="entry name" value="HATPase_C_sf"/>
</dbReference>
<dbReference type="InterPro" id="IPR035965">
    <property type="entry name" value="PAS-like_dom_sf"/>
</dbReference>
<dbReference type="EC" id="2.7.13.3" evidence="2"/>
<dbReference type="PROSITE" id="PS50109">
    <property type="entry name" value="HIS_KIN"/>
    <property type="match status" value="1"/>
</dbReference>
<dbReference type="Pfam" id="PF08447">
    <property type="entry name" value="PAS_3"/>
    <property type="match status" value="1"/>
</dbReference>
<evidence type="ECO:0000256" key="4">
    <source>
        <dbReference type="ARBA" id="ARBA00022679"/>
    </source>
</evidence>
<dbReference type="PANTHER" id="PTHR43065">
    <property type="entry name" value="SENSOR HISTIDINE KINASE"/>
    <property type="match status" value="1"/>
</dbReference>
<feature type="domain" description="PAS" evidence="11">
    <location>
        <begin position="234"/>
        <end position="309"/>
    </location>
</feature>
<dbReference type="SMART" id="SM00388">
    <property type="entry name" value="HisKA"/>
    <property type="match status" value="1"/>
</dbReference>
<dbReference type="Proteomes" id="UP001197214">
    <property type="component" value="Unassembled WGS sequence"/>
</dbReference>
<evidence type="ECO:0000313" key="13">
    <source>
        <dbReference type="EMBL" id="MBW4330437.1"/>
    </source>
</evidence>
<evidence type="ECO:0000256" key="3">
    <source>
        <dbReference type="ARBA" id="ARBA00022553"/>
    </source>
</evidence>
<protein>
    <recommendedName>
        <fullName evidence="2">histidine kinase</fullName>
        <ecNumber evidence="2">2.7.13.3</ecNumber>
    </recommendedName>
</protein>
<dbReference type="CDD" id="cd00082">
    <property type="entry name" value="HisKA"/>
    <property type="match status" value="1"/>
</dbReference>
<feature type="transmembrane region" description="Helical" evidence="9">
    <location>
        <begin position="101"/>
        <end position="123"/>
    </location>
</feature>
<dbReference type="SMART" id="SM00387">
    <property type="entry name" value="HATPase_c"/>
    <property type="match status" value="1"/>
</dbReference>
<evidence type="ECO:0000313" key="14">
    <source>
        <dbReference type="Proteomes" id="UP001197214"/>
    </source>
</evidence>
<evidence type="ECO:0000256" key="2">
    <source>
        <dbReference type="ARBA" id="ARBA00012438"/>
    </source>
</evidence>
<keyword evidence="7" id="KW-0067">ATP-binding</keyword>
<feature type="transmembrane region" description="Helical" evidence="9">
    <location>
        <begin position="48"/>
        <end position="69"/>
    </location>
</feature>
<evidence type="ECO:0000256" key="1">
    <source>
        <dbReference type="ARBA" id="ARBA00000085"/>
    </source>
</evidence>
<dbReference type="SUPFAM" id="SSF55785">
    <property type="entry name" value="PYP-like sensor domain (PAS domain)"/>
    <property type="match status" value="3"/>
</dbReference>
<dbReference type="EMBL" id="JAHWZX010000004">
    <property type="protein sequence ID" value="MBW4330437.1"/>
    <property type="molecule type" value="Genomic_DNA"/>
</dbReference>
<feature type="transmembrane region" description="Helical" evidence="9">
    <location>
        <begin position="75"/>
        <end position="94"/>
    </location>
</feature>
<feature type="transmembrane region" description="Helical" evidence="9">
    <location>
        <begin position="204"/>
        <end position="225"/>
    </location>
</feature>
<proteinExistence type="predicted"/>
<dbReference type="InterPro" id="IPR003661">
    <property type="entry name" value="HisK_dim/P_dom"/>
</dbReference>
<dbReference type="PANTHER" id="PTHR43065:SF10">
    <property type="entry name" value="PEROXIDE STRESS-ACTIVATED HISTIDINE KINASE MAK3"/>
    <property type="match status" value="1"/>
</dbReference>
<accession>A0ABS6XJR8</accession>
<reference evidence="13 14" key="1">
    <citation type="submission" date="2021-07" db="EMBL/GenBank/DDBJ databases">
        <title>Stakelama flava sp. nov., a novel endophytic bacterium isolated from branch of Kandelia candel.</title>
        <authorList>
            <person name="Tuo L."/>
        </authorList>
    </citation>
    <scope>NUCLEOTIDE SEQUENCE [LARGE SCALE GENOMIC DNA]</scope>
    <source>
        <strain evidence="13 14">CBK3Z-3</strain>
    </source>
</reference>
<gene>
    <name evidence="13" type="ORF">KY084_06060</name>
</gene>
<dbReference type="Gene3D" id="3.30.450.20">
    <property type="entry name" value="PAS domain"/>
    <property type="match status" value="3"/>
</dbReference>
<keyword evidence="8" id="KW-0902">Two-component regulatory system</keyword>
<evidence type="ECO:0000256" key="6">
    <source>
        <dbReference type="ARBA" id="ARBA00022777"/>
    </source>
</evidence>
<evidence type="ECO:0000256" key="5">
    <source>
        <dbReference type="ARBA" id="ARBA00022741"/>
    </source>
</evidence>
<dbReference type="SMART" id="SM00091">
    <property type="entry name" value="PAS"/>
    <property type="match status" value="3"/>
</dbReference>
<dbReference type="InterPro" id="IPR013767">
    <property type="entry name" value="PAS_fold"/>
</dbReference>
<dbReference type="Pfam" id="PF00512">
    <property type="entry name" value="HisKA"/>
    <property type="match status" value="1"/>
</dbReference>
<dbReference type="InterPro" id="IPR005467">
    <property type="entry name" value="His_kinase_dom"/>
</dbReference>
<dbReference type="PRINTS" id="PR00344">
    <property type="entry name" value="BCTRLSENSOR"/>
</dbReference>
<feature type="transmembrane region" description="Helical" evidence="9">
    <location>
        <begin position="178"/>
        <end position="198"/>
    </location>
</feature>
<evidence type="ECO:0000256" key="7">
    <source>
        <dbReference type="ARBA" id="ARBA00022840"/>
    </source>
</evidence>
<dbReference type="InterPro" id="IPR004358">
    <property type="entry name" value="Sig_transdc_His_kin-like_C"/>
</dbReference>
<dbReference type="Gene3D" id="3.30.565.10">
    <property type="entry name" value="Histidine kinase-like ATPase, C-terminal domain"/>
    <property type="match status" value="1"/>
</dbReference>
<comment type="caution">
    <text evidence="13">The sequence shown here is derived from an EMBL/GenBank/DDBJ whole genome shotgun (WGS) entry which is preliminary data.</text>
</comment>
<keyword evidence="9" id="KW-1133">Transmembrane helix</keyword>
<name>A0ABS6XJR8_9SPHN</name>
<feature type="domain" description="PAC" evidence="12">
    <location>
        <begin position="428"/>
        <end position="480"/>
    </location>
</feature>
<dbReference type="InterPro" id="IPR000014">
    <property type="entry name" value="PAS"/>
</dbReference>
<feature type="domain" description="PAS" evidence="11">
    <location>
        <begin position="481"/>
        <end position="551"/>
    </location>
</feature>
<dbReference type="Pfam" id="PF13426">
    <property type="entry name" value="PAS_9"/>
    <property type="match status" value="1"/>
</dbReference>
<keyword evidence="4" id="KW-0808">Transferase</keyword>
<dbReference type="NCBIfam" id="TIGR00229">
    <property type="entry name" value="sensory_box"/>
    <property type="match status" value="2"/>
</dbReference>
<evidence type="ECO:0000259" key="12">
    <source>
        <dbReference type="PROSITE" id="PS50113"/>
    </source>
</evidence>
<evidence type="ECO:0000259" key="10">
    <source>
        <dbReference type="PROSITE" id="PS50109"/>
    </source>
</evidence>
<evidence type="ECO:0000259" key="11">
    <source>
        <dbReference type="PROSITE" id="PS50112"/>
    </source>
</evidence>
<dbReference type="SMART" id="SM00086">
    <property type="entry name" value="PAC"/>
    <property type="match status" value="3"/>
</dbReference>
<dbReference type="Gene3D" id="1.10.287.130">
    <property type="match status" value="1"/>
</dbReference>
<dbReference type="CDD" id="cd00130">
    <property type="entry name" value="PAS"/>
    <property type="match status" value="2"/>
</dbReference>
<dbReference type="InterPro" id="IPR001610">
    <property type="entry name" value="PAC"/>
</dbReference>
<comment type="catalytic activity">
    <reaction evidence="1">
        <text>ATP + protein L-histidine = ADP + protein N-phospho-L-histidine.</text>
        <dbReference type="EC" id="2.7.13.3"/>
    </reaction>
</comment>
<dbReference type="Pfam" id="PF02518">
    <property type="entry name" value="HATPase_c"/>
    <property type="match status" value="1"/>
</dbReference>
<keyword evidence="3" id="KW-0597">Phosphoprotein</keyword>
<feature type="transmembrane region" description="Helical" evidence="9">
    <location>
        <begin position="135"/>
        <end position="157"/>
    </location>
</feature>
<keyword evidence="9" id="KW-0812">Transmembrane</keyword>
<keyword evidence="9" id="KW-0472">Membrane</keyword>